<dbReference type="AlphaFoldDB" id="A0A5B0RDK6"/>
<proteinExistence type="predicted"/>
<comment type="caution">
    <text evidence="2">The sequence shown here is derived from an EMBL/GenBank/DDBJ whole genome shotgun (WGS) entry which is preliminary data.</text>
</comment>
<dbReference type="EMBL" id="VDEP01000212">
    <property type="protein sequence ID" value="KAA1123005.1"/>
    <property type="molecule type" value="Genomic_DNA"/>
</dbReference>
<evidence type="ECO:0000313" key="2">
    <source>
        <dbReference type="EMBL" id="KAA1123005.1"/>
    </source>
</evidence>
<evidence type="ECO:0000313" key="4">
    <source>
        <dbReference type="Proteomes" id="UP000325313"/>
    </source>
</evidence>
<dbReference type="EMBL" id="VSWC01000014">
    <property type="protein sequence ID" value="KAA1115370.1"/>
    <property type="molecule type" value="Genomic_DNA"/>
</dbReference>
<organism evidence="2 4">
    <name type="scientific">Puccinia graminis f. sp. tritici</name>
    <dbReference type="NCBI Taxonomy" id="56615"/>
    <lineage>
        <taxon>Eukaryota</taxon>
        <taxon>Fungi</taxon>
        <taxon>Dikarya</taxon>
        <taxon>Basidiomycota</taxon>
        <taxon>Pucciniomycotina</taxon>
        <taxon>Pucciniomycetes</taxon>
        <taxon>Pucciniales</taxon>
        <taxon>Pucciniaceae</taxon>
        <taxon>Puccinia</taxon>
    </lineage>
</organism>
<gene>
    <name evidence="1" type="ORF">PGT21_035772</name>
    <name evidence="2" type="ORF">PGTUg99_002677</name>
</gene>
<sequence length="84" mass="9200">MLTDPAVSGFTDSRHVEKSHSAQVLNHFGATDFPDNFIYTSPYDVSQVGRPVEMGKPELVNLTPQCAMWSSLKKASPTVMSTRG</sequence>
<evidence type="ECO:0000313" key="3">
    <source>
        <dbReference type="Proteomes" id="UP000324748"/>
    </source>
</evidence>
<dbReference type="Proteomes" id="UP000324748">
    <property type="component" value="Unassembled WGS sequence"/>
</dbReference>
<evidence type="ECO:0000313" key="1">
    <source>
        <dbReference type="EMBL" id="KAA1115370.1"/>
    </source>
</evidence>
<name>A0A5B0RDK6_PUCGR</name>
<keyword evidence="3" id="KW-1185">Reference proteome</keyword>
<accession>A0A5B0RDK6</accession>
<protein>
    <submittedName>
        <fullName evidence="2">Uncharacterized protein</fullName>
    </submittedName>
</protein>
<reference evidence="3 4" key="1">
    <citation type="submission" date="2019-05" db="EMBL/GenBank/DDBJ databases">
        <title>Emergence of the Ug99 lineage of the wheat stem rust pathogen through somatic hybridization.</title>
        <authorList>
            <person name="Li F."/>
            <person name="Upadhyaya N.M."/>
            <person name="Sperschneider J."/>
            <person name="Matny O."/>
            <person name="Nguyen-Phuc H."/>
            <person name="Mago R."/>
            <person name="Raley C."/>
            <person name="Miller M.E."/>
            <person name="Silverstein K.A.T."/>
            <person name="Henningsen E."/>
            <person name="Hirsch C.D."/>
            <person name="Visser B."/>
            <person name="Pretorius Z.A."/>
            <person name="Steffenson B.J."/>
            <person name="Schwessinger B."/>
            <person name="Dodds P.N."/>
            <person name="Figueroa M."/>
        </authorList>
    </citation>
    <scope>NUCLEOTIDE SEQUENCE [LARGE SCALE GENOMIC DNA]</scope>
    <source>
        <strain evidence="1">21-0</strain>
        <strain evidence="2 4">Ug99</strain>
    </source>
</reference>
<dbReference type="Proteomes" id="UP000325313">
    <property type="component" value="Unassembled WGS sequence"/>
</dbReference>